<accession>A0A9N8E1F4</accession>
<feature type="compositionally biased region" description="Polar residues" evidence="1">
    <location>
        <begin position="63"/>
        <end position="79"/>
    </location>
</feature>
<keyword evidence="3" id="KW-1185">Reference proteome</keyword>
<evidence type="ECO:0000313" key="2">
    <source>
        <dbReference type="EMBL" id="CAB9512782.1"/>
    </source>
</evidence>
<feature type="compositionally biased region" description="Acidic residues" evidence="1">
    <location>
        <begin position="1"/>
        <end position="10"/>
    </location>
</feature>
<proteinExistence type="predicted"/>
<feature type="region of interest" description="Disordered" evidence="1">
    <location>
        <begin position="1"/>
        <end position="79"/>
    </location>
</feature>
<feature type="compositionally biased region" description="Basic and acidic residues" evidence="1">
    <location>
        <begin position="207"/>
        <end position="223"/>
    </location>
</feature>
<reference evidence="2" key="1">
    <citation type="submission" date="2020-06" db="EMBL/GenBank/DDBJ databases">
        <authorList>
            <consortium name="Plant Systems Biology data submission"/>
        </authorList>
    </citation>
    <scope>NUCLEOTIDE SEQUENCE</scope>
    <source>
        <strain evidence="2">D6</strain>
    </source>
</reference>
<gene>
    <name evidence="2" type="ORF">SEMRO_554_G165590.1</name>
</gene>
<protein>
    <submittedName>
        <fullName evidence="2">Uncharacterized protein</fullName>
    </submittedName>
</protein>
<comment type="caution">
    <text evidence="2">The sequence shown here is derived from an EMBL/GenBank/DDBJ whole genome shotgun (WGS) entry which is preliminary data.</text>
</comment>
<evidence type="ECO:0000313" key="3">
    <source>
        <dbReference type="Proteomes" id="UP001153069"/>
    </source>
</evidence>
<feature type="region of interest" description="Disordered" evidence="1">
    <location>
        <begin position="524"/>
        <end position="547"/>
    </location>
</feature>
<name>A0A9N8E1F4_9STRA</name>
<feature type="region of interest" description="Disordered" evidence="1">
    <location>
        <begin position="183"/>
        <end position="223"/>
    </location>
</feature>
<feature type="compositionally biased region" description="Basic and acidic residues" evidence="1">
    <location>
        <begin position="11"/>
        <end position="25"/>
    </location>
</feature>
<dbReference type="AlphaFoldDB" id="A0A9N8E1F4"/>
<feature type="compositionally biased region" description="Acidic residues" evidence="1">
    <location>
        <begin position="28"/>
        <end position="43"/>
    </location>
</feature>
<organism evidence="2 3">
    <name type="scientific">Seminavis robusta</name>
    <dbReference type="NCBI Taxonomy" id="568900"/>
    <lineage>
        <taxon>Eukaryota</taxon>
        <taxon>Sar</taxon>
        <taxon>Stramenopiles</taxon>
        <taxon>Ochrophyta</taxon>
        <taxon>Bacillariophyta</taxon>
        <taxon>Bacillariophyceae</taxon>
        <taxon>Bacillariophycidae</taxon>
        <taxon>Naviculales</taxon>
        <taxon>Naviculaceae</taxon>
        <taxon>Seminavis</taxon>
    </lineage>
</organism>
<sequence length="642" mass="73817">MASEEDDDLSSTDRRVKQALDKRPTIYDSEDDSDDDDEEEEEEAKCNNKNNKKKNPPEIAEIDQSQQMPPLPNYCSQPTQDTFVQDAFMYQTNPEVRAQWDKANKEARTAAWNMKNPPTTRACEGGVFSRDLPFTPTPDIAKNLALYQSYLLSTGTAGGSSGSSQPDPTIQRVVANAEAALTPAARKRVSSQEKEQQKAAKKQAREKKKEDDRRKKEAEKAKQLEMSKEIDALVDRFQPDYRKCIKCQDEKHPKNKNDETDYSVAKYFVMKEGKPDEKRYDLATFNHQQLRILCQKARLKGAGGFSMWKARCELASWINSGTIYMDNSIANPFTSAQDRRQNTYIRLIQGCFLTDNNMVYRFCDLNDRHKRMTFEKNQGQSAVKVFFVELSEVCNDTSMNGKLSKIIRSDDSKEDCDPYLVEWVKNEDFNIADFEQQTYETAMSKVLDVMKARELALGGMRKSGNNDSDFWTYATNQKYLKWRVSGAPIPAKAVYYCHVLCQQYPQIDGRFSDVLEEEMKSDSNVPMIGSAGGGSDSSGSAKKTQRELLRKMEEVKQQQQQHQKDTIAQRQEYINLQKEELKRSSAREQWKEYTSMAKEFKAWKQENDDDNEPMLQNMAIHITRELEKQLNIPEERTVTTGF</sequence>
<evidence type="ECO:0000256" key="1">
    <source>
        <dbReference type="SAM" id="MobiDB-lite"/>
    </source>
</evidence>
<dbReference type="Proteomes" id="UP001153069">
    <property type="component" value="Unassembled WGS sequence"/>
</dbReference>
<dbReference type="EMBL" id="CAICTM010000553">
    <property type="protein sequence ID" value="CAB9512782.1"/>
    <property type="molecule type" value="Genomic_DNA"/>
</dbReference>